<dbReference type="InParanoid" id="A0A0D2HKB3"/>
<evidence type="ECO:0000256" key="5">
    <source>
        <dbReference type="ARBA" id="ARBA00023002"/>
    </source>
</evidence>
<dbReference type="GO" id="GO:0016491">
    <property type="term" value="F:oxidoreductase activity"/>
    <property type="evidence" value="ECO:0007669"/>
    <property type="project" value="UniProtKB-KW"/>
</dbReference>
<dbReference type="STRING" id="1429043.X474_25265"/>
<sequence length="222" mass="25639">MQAIALHVALLLVFIRHLRLVLNPVPEWVFWLNQWGLWAGYFLPVLLGLRLVRRFWSPGLFRFSGFSNYFPLYLLLATAVTGIMTKLAFPTDLVAVKVTALNFFQFKDMAHAWPGGMFPLHFLLGLVVIAWFPFGKLGHALCLFLNPRFTTKADQGLRQLDNPCHEIMTRPVTEEQETAEQLEAYESLAAYRKRLKERWSRQGVKKVLGSSERRIEHNGKVR</sequence>
<keyword evidence="10" id="KW-1185">Reference proteome</keyword>
<feature type="domain" description="NarG-like" evidence="8">
    <location>
        <begin position="7"/>
        <end position="142"/>
    </location>
</feature>
<name>A0A0D2HKB3_9BACT</name>
<keyword evidence="4 7" id="KW-1133">Transmembrane helix</keyword>
<evidence type="ECO:0000256" key="4">
    <source>
        <dbReference type="ARBA" id="ARBA00022989"/>
    </source>
</evidence>
<reference evidence="9 10" key="1">
    <citation type="submission" date="2013-11" db="EMBL/GenBank/DDBJ databases">
        <title>Metagenomic analysis of a methanogenic consortium involved in long chain n-alkane degradation.</title>
        <authorList>
            <person name="Davidova I.A."/>
            <person name="Callaghan A.V."/>
            <person name="Wawrik B."/>
            <person name="Pruitt S."/>
            <person name="Marks C."/>
            <person name="Duncan K.E."/>
            <person name="Suflita J.M."/>
        </authorList>
    </citation>
    <scope>NUCLEOTIDE SEQUENCE [LARGE SCALE GENOMIC DNA]</scope>
    <source>
        <strain evidence="9 10">SPR</strain>
    </source>
</reference>
<proteinExistence type="predicted"/>
<dbReference type="Gene3D" id="1.20.950.20">
    <property type="entry name" value="Transmembrane di-heme cytochromes, Chain C"/>
    <property type="match status" value="1"/>
</dbReference>
<dbReference type="SUPFAM" id="SSF103501">
    <property type="entry name" value="Respiratory nitrate reductase 1 gamma chain"/>
    <property type="match status" value="1"/>
</dbReference>
<dbReference type="InterPro" id="IPR036197">
    <property type="entry name" value="NarG-like_sf"/>
</dbReference>
<comment type="caution">
    <text evidence="9">The sequence shown here is derived from an EMBL/GenBank/DDBJ whole genome shotgun (WGS) entry which is preliminary data.</text>
</comment>
<dbReference type="Pfam" id="PF02665">
    <property type="entry name" value="Nitrate_red_gam"/>
    <property type="match status" value="1"/>
</dbReference>
<dbReference type="EMBL" id="AZAC01000067">
    <property type="protein sequence ID" value="KIX11068.1"/>
    <property type="molecule type" value="Genomic_DNA"/>
</dbReference>
<accession>A0A0D2HKB3</accession>
<protein>
    <submittedName>
        <fullName evidence="9">Nitrate reductase</fullName>
    </submittedName>
</protein>
<evidence type="ECO:0000313" key="10">
    <source>
        <dbReference type="Proteomes" id="UP000032233"/>
    </source>
</evidence>
<keyword evidence="5" id="KW-0560">Oxidoreductase</keyword>
<gene>
    <name evidence="9" type="ORF">X474_25265</name>
</gene>
<evidence type="ECO:0000256" key="6">
    <source>
        <dbReference type="ARBA" id="ARBA00023136"/>
    </source>
</evidence>
<dbReference type="Proteomes" id="UP000032233">
    <property type="component" value="Unassembled WGS sequence"/>
</dbReference>
<feature type="transmembrane region" description="Helical" evidence="7">
    <location>
        <begin position="70"/>
        <end position="89"/>
    </location>
</feature>
<dbReference type="GO" id="GO:0005886">
    <property type="term" value="C:plasma membrane"/>
    <property type="evidence" value="ECO:0007669"/>
    <property type="project" value="UniProtKB-SubCell"/>
</dbReference>
<evidence type="ECO:0000256" key="3">
    <source>
        <dbReference type="ARBA" id="ARBA00022692"/>
    </source>
</evidence>
<evidence type="ECO:0000256" key="7">
    <source>
        <dbReference type="SAM" id="Phobius"/>
    </source>
</evidence>
<dbReference type="FunCoup" id="A0A0D2HKB3">
    <property type="interactions" value="184"/>
</dbReference>
<organism evidence="9 10">
    <name type="scientific">Dethiosulfatarculus sandiegensis</name>
    <dbReference type="NCBI Taxonomy" id="1429043"/>
    <lineage>
        <taxon>Bacteria</taxon>
        <taxon>Pseudomonadati</taxon>
        <taxon>Thermodesulfobacteriota</taxon>
        <taxon>Desulfarculia</taxon>
        <taxon>Desulfarculales</taxon>
        <taxon>Desulfarculaceae</taxon>
        <taxon>Dethiosulfatarculus</taxon>
    </lineage>
</organism>
<evidence type="ECO:0000256" key="2">
    <source>
        <dbReference type="ARBA" id="ARBA00022475"/>
    </source>
</evidence>
<evidence type="ECO:0000259" key="8">
    <source>
        <dbReference type="Pfam" id="PF02665"/>
    </source>
</evidence>
<dbReference type="RefSeq" id="WP_197282237.1">
    <property type="nucleotide sequence ID" value="NZ_AZAC01000067.1"/>
</dbReference>
<keyword evidence="2" id="KW-1003">Cell membrane</keyword>
<feature type="transmembrane region" description="Helical" evidence="7">
    <location>
        <begin position="109"/>
        <end position="132"/>
    </location>
</feature>
<feature type="transmembrane region" description="Helical" evidence="7">
    <location>
        <begin position="28"/>
        <end position="49"/>
    </location>
</feature>
<comment type="subcellular location">
    <subcellularLocation>
        <location evidence="1">Cell membrane</location>
        <topology evidence="1">Multi-pass membrane protein</topology>
    </subcellularLocation>
</comment>
<dbReference type="InterPro" id="IPR023234">
    <property type="entry name" value="NarG-like_domain"/>
</dbReference>
<keyword evidence="3 7" id="KW-0812">Transmembrane</keyword>
<dbReference type="AlphaFoldDB" id="A0A0D2HKB3"/>
<evidence type="ECO:0000256" key="1">
    <source>
        <dbReference type="ARBA" id="ARBA00004651"/>
    </source>
</evidence>
<keyword evidence="6 7" id="KW-0472">Membrane</keyword>
<evidence type="ECO:0000313" key="9">
    <source>
        <dbReference type="EMBL" id="KIX11068.1"/>
    </source>
</evidence>